<evidence type="ECO:0000313" key="8">
    <source>
        <dbReference type="EMBL" id="ABN67800.2"/>
    </source>
</evidence>
<keyword evidence="6" id="KW-0131">Cell cycle</keyword>
<dbReference type="GO" id="GO:0005737">
    <property type="term" value="C:cytoplasm"/>
    <property type="evidence" value="ECO:0007669"/>
    <property type="project" value="TreeGrafter"/>
</dbReference>
<dbReference type="InParanoid" id="A3LXF6"/>
<dbReference type="GO" id="GO:0051301">
    <property type="term" value="P:cell division"/>
    <property type="evidence" value="ECO:0007669"/>
    <property type="project" value="UniProtKB-KW"/>
</dbReference>
<dbReference type="HOGENOM" id="CLU_072097_0_0_1"/>
<dbReference type="PANTHER" id="PTHR11842">
    <property type="entry name" value="MITOTIC SPINDLE ASSEMBLY CHECKPOINT PROTEIN MAD2"/>
    <property type="match status" value="1"/>
</dbReference>
<dbReference type="KEGG" id="pic:PICST_61854"/>
<keyword evidence="9" id="KW-1185">Reference proteome</keyword>
<dbReference type="GO" id="GO:0005654">
    <property type="term" value="C:nucleoplasm"/>
    <property type="evidence" value="ECO:0007669"/>
    <property type="project" value="TreeGrafter"/>
</dbReference>
<proteinExistence type="inferred from homology"/>
<comment type="subcellular location">
    <subcellularLocation>
        <location evidence="1">Nucleus</location>
    </subcellularLocation>
</comment>
<sequence>MAPPEASASKLALKGSSKIVTDYFEFAMNNILFQRGIYPPEDFVTVRKYGLPLLVSNDPEVRDYISNIMIQIKKWIYGKRIVKLVLVIVSKSTVETVERWEFNIDIMGKDSTDIIDSGEEEKSRVETQKEIQTIIRQITSSVTYLPVLKDDDYTYNVLVYTDPKNPTSSIPIEWCDTNGDSRLVEGDNVDKVDFTSFSTNIHQVGTSVTYKYDS</sequence>
<dbReference type="STRING" id="322104.A3LXF6"/>
<dbReference type="EMBL" id="CP000500">
    <property type="protein sequence ID" value="ABN67800.2"/>
    <property type="molecule type" value="Genomic_DNA"/>
</dbReference>
<evidence type="ECO:0000256" key="6">
    <source>
        <dbReference type="ARBA" id="ARBA00023306"/>
    </source>
</evidence>
<dbReference type="AlphaFoldDB" id="A3LXF6"/>
<dbReference type="GeneID" id="4840355"/>
<dbReference type="eggNOG" id="KOG3285">
    <property type="taxonomic scope" value="Eukaryota"/>
</dbReference>
<keyword evidence="5" id="KW-0539">Nucleus</keyword>
<dbReference type="GO" id="GO:1902499">
    <property type="term" value="P:positive regulation of protein autoubiquitination"/>
    <property type="evidence" value="ECO:0007669"/>
    <property type="project" value="EnsemblFungi"/>
</dbReference>
<dbReference type="SUPFAM" id="SSF56019">
    <property type="entry name" value="The spindle assembly checkpoint protein mad2"/>
    <property type="match status" value="1"/>
</dbReference>
<evidence type="ECO:0000313" key="9">
    <source>
        <dbReference type="Proteomes" id="UP000002258"/>
    </source>
</evidence>
<dbReference type="Gene3D" id="3.30.900.10">
    <property type="entry name" value="HORMA domain"/>
    <property type="match status" value="1"/>
</dbReference>
<comment type="similarity">
    <text evidence="2">Belongs to the MAD2 family.</text>
</comment>
<evidence type="ECO:0000256" key="4">
    <source>
        <dbReference type="ARBA" id="ARBA00022776"/>
    </source>
</evidence>
<dbReference type="Proteomes" id="UP000002258">
    <property type="component" value="Chromosome 6"/>
</dbReference>
<keyword evidence="3" id="KW-0132">Cell division</keyword>
<keyword evidence="4" id="KW-0498">Mitosis</keyword>
<dbReference type="GO" id="GO:0044774">
    <property type="term" value="P:mitotic DNA integrity checkpoint signaling"/>
    <property type="evidence" value="ECO:0007669"/>
    <property type="project" value="EnsemblFungi"/>
</dbReference>
<dbReference type="OMA" id="WQFDVEI"/>
<evidence type="ECO:0000256" key="3">
    <source>
        <dbReference type="ARBA" id="ARBA00022618"/>
    </source>
</evidence>
<gene>
    <name evidence="8" type="ORF">PICST_61854</name>
</gene>
<dbReference type="OrthoDB" id="1806at2759"/>
<protein>
    <recommendedName>
        <fullName evidence="7">HORMA domain-containing protein</fullName>
    </recommendedName>
</protein>
<dbReference type="GO" id="GO:0007094">
    <property type="term" value="P:mitotic spindle assembly checkpoint signaling"/>
    <property type="evidence" value="ECO:0007669"/>
    <property type="project" value="EnsemblFungi"/>
</dbReference>
<dbReference type="RefSeq" id="XP_001385829.2">
    <property type="nucleotide sequence ID" value="XM_001385792.1"/>
</dbReference>
<feature type="domain" description="HORMA" evidence="7">
    <location>
        <begin position="14"/>
        <end position="208"/>
    </location>
</feature>
<dbReference type="Pfam" id="PF02301">
    <property type="entry name" value="HORMA"/>
    <property type="match status" value="1"/>
</dbReference>
<evidence type="ECO:0000256" key="2">
    <source>
        <dbReference type="ARBA" id="ARBA00010348"/>
    </source>
</evidence>
<organism evidence="8 9">
    <name type="scientific">Scheffersomyces stipitis (strain ATCC 58785 / CBS 6054 / NBRC 10063 / NRRL Y-11545)</name>
    <name type="common">Yeast</name>
    <name type="synonym">Pichia stipitis</name>
    <dbReference type="NCBI Taxonomy" id="322104"/>
    <lineage>
        <taxon>Eukaryota</taxon>
        <taxon>Fungi</taxon>
        <taxon>Dikarya</taxon>
        <taxon>Ascomycota</taxon>
        <taxon>Saccharomycotina</taxon>
        <taxon>Pichiomycetes</taxon>
        <taxon>Debaryomycetaceae</taxon>
        <taxon>Scheffersomyces</taxon>
    </lineage>
</organism>
<dbReference type="GO" id="GO:0000776">
    <property type="term" value="C:kinetochore"/>
    <property type="evidence" value="ECO:0007669"/>
    <property type="project" value="EnsemblFungi"/>
</dbReference>
<accession>A3LXF6</accession>
<dbReference type="InterPro" id="IPR003511">
    <property type="entry name" value="HORMA_dom"/>
</dbReference>
<evidence type="ECO:0000259" key="7">
    <source>
        <dbReference type="PROSITE" id="PS50815"/>
    </source>
</evidence>
<dbReference type="PROSITE" id="PS50815">
    <property type="entry name" value="HORMA"/>
    <property type="match status" value="1"/>
</dbReference>
<evidence type="ECO:0000256" key="1">
    <source>
        <dbReference type="ARBA" id="ARBA00004123"/>
    </source>
</evidence>
<name>A3LXF6_PICST</name>
<dbReference type="PANTHER" id="PTHR11842:SF11">
    <property type="entry name" value="MITOTIC SPINDLE ASSEMBLY CHECKPOINT PROTEIN MAD2A"/>
    <property type="match status" value="1"/>
</dbReference>
<dbReference type="FunCoup" id="A3LXF6">
    <property type="interactions" value="1134"/>
</dbReference>
<evidence type="ECO:0000256" key="5">
    <source>
        <dbReference type="ARBA" id="ARBA00023242"/>
    </source>
</evidence>
<reference evidence="8 9" key="1">
    <citation type="journal article" date="2007" name="Nat. Biotechnol.">
        <title>Genome sequence of the lignocellulose-bioconverting and xylose-fermenting yeast Pichia stipitis.</title>
        <authorList>
            <person name="Jeffries T.W."/>
            <person name="Grigoriev I.V."/>
            <person name="Grimwood J."/>
            <person name="Laplaza J.M."/>
            <person name="Aerts A."/>
            <person name="Salamov A."/>
            <person name="Schmutz J."/>
            <person name="Lindquist E."/>
            <person name="Dehal P."/>
            <person name="Shapiro H."/>
            <person name="Jin Y.S."/>
            <person name="Passoth V."/>
            <person name="Richardson P.M."/>
        </authorList>
    </citation>
    <scope>NUCLEOTIDE SEQUENCE [LARGE SCALE GENOMIC DNA]</scope>
    <source>
        <strain evidence="9">ATCC 58785 / CBS 6054 / NBRC 10063 / NRRL Y-11545</strain>
    </source>
</reference>
<dbReference type="InterPro" id="IPR036570">
    <property type="entry name" value="HORMA_dom_sf"/>
</dbReference>
<dbReference type="GO" id="GO:1990333">
    <property type="term" value="C:mitotic checkpoint complex, CDC20-MAD2 subcomplex"/>
    <property type="evidence" value="ECO:0007669"/>
    <property type="project" value="EnsemblFungi"/>
</dbReference>
<dbReference type="InterPro" id="IPR045091">
    <property type="entry name" value="Mad2-like"/>
</dbReference>